<evidence type="ECO:0000256" key="1">
    <source>
        <dbReference type="SAM" id="MobiDB-lite"/>
    </source>
</evidence>
<accession>A0A8H3AWB1</accession>
<gene>
    <name evidence="2" type="ORF">RDB_LOCUS70909</name>
</gene>
<dbReference type="InterPro" id="IPR012337">
    <property type="entry name" value="RNaseH-like_sf"/>
</dbReference>
<dbReference type="Proteomes" id="UP000663826">
    <property type="component" value="Unassembled WGS sequence"/>
</dbReference>
<name>A0A8H3AWB1_9AGAM</name>
<feature type="region of interest" description="Disordered" evidence="1">
    <location>
        <begin position="115"/>
        <end position="134"/>
    </location>
</feature>
<dbReference type="EMBL" id="CAJMWQ010001234">
    <property type="protein sequence ID" value="CAE6442050.1"/>
    <property type="molecule type" value="Genomic_DNA"/>
</dbReference>
<feature type="region of interest" description="Disordered" evidence="1">
    <location>
        <begin position="624"/>
        <end position="644"/>
    </location>
</feature>
<dbReference type="AlphaFoldDB" id="A0A8H3AWB1"/>
<feature type="compositionally biased region" description="Basic and acidic residues" evidence="1">
    <location>
        <begin position="122"/>
        <end position="134"/>
    </location>
</feature>
<organism evidence="2 3">
    <name type="scientific">Rhizoctonia solani</name>
    <dbReference type="NCBI Taxonomy" id="456999"/>
    <lineage>
        <taxon>Eukaryota</taxon>
        <taxon>Fungi</taxon>
        <taxon>Dikarya</taxon>
        <taxon>Basidiomycota</taxon>
        <taxon>Agaricomycotina</taxon>
        <taxon>Agaricomycetes</taxon>
        <taxon>Cantharellales</taxon>
        <taxon>Ceratobasidiaceae</taxon>
        <taxon>Rhizoctonia</taxon>
    </lineage>
</organism>
<evidence type="ECO:0000313" key="3">
    <source>
        <dbReference type="Proteomes" id="UP000663826"/>
    </source>
</evidence>
<protein>
    <submittedName>
        <fullName evidence="2">Uncharacterized protein</fullName>
    </submittedName>
</protein>
<proteinExistence type="predicted"/>
<dbReference type="SUPFAM" id="SSF53098">
    <property type="entry name" value="Ribonuclease H-like"/>
    <property type="match status" value="1"/>
</dbReference>
<comment type="caution">
    <text evidence="2">The sequence shown here is derived from an EMBL/GenBank/DDBJ whole genome shotgun (WGS) entry which is preliminary data.</text>
</comment>
<evidence type="ECO:0000313" key="2">
    <source>
        <dbReference type="EMBL" id="CAE6442050.1"/>
    </source>
</evidence>
<reference evidence="2" key="1">
    <citation type="submission" date="2021-01" db="EMBL/GenBank/DDBJ databases">
        <authorList>
            <person name="Kaushik A."/>
        </authorList>
    </citation>
    <scope>NUCLEOTIDE SEQUENCE</scope>
    <source>
        <strain evidence="2">AG1-1B</strain>
    </source>
</reference>
<sequence length="731" mass="81499">MMKTTANITYELEQLCCLLLWLPPKDLPPGFKYPFEGFFVDKEYIKITGSIQGSVNHSLEVAFRSRAHSPICFKSNGADLLAVVDVLTNHITGIHDENTILLKWIKDLQAAANHAFNNPHPLPEKREQKPTEKRDYIEVESELKASTKKQRTEAKAKAAEAQAWTEIALVLQLDPKINMKSGSNMAHSLIPGEASHVCALSVKHLKQQSHLTLTCDGATTRRVQSIYTIHVTNPKTQQPHLLAGHEDSGKLHTGEHILGLMLKIIEEIGPNCFSAVTTDNADALLPNLPGIVKLIEDGVIKIGDNDKLAWLKEPDKVRSFEDGLQLIRALLRPFARSVTCLKSTAATPGDVCSFWLACLASLNDLFIDPVRCRRLKLTQGLISDIYGIVNGRFEELFDGHGRNIYFAALFLNFCYMGSKVFRRRNANPLAAKIRLPACTQASASADSACDPLNSHDTPDSDLRDTIPSYEPIGNFIGTVLIHEVNSGRAPEIFDHFEDVWAIFTEYRYQTMCYVRQVAPFDRYIHVATPQEYWTKLSRHADAAVLAYVALKLLSIVPNSMAEERTVLNFTKLNRPDRAKQKVATIVYMTQIRQHELRELNKDNPPPTAPTVRFRDLSDHVKASVGSVPTVVSQSTETDDDTSESMAEDVADTWEAEAGFDEVIERPPAGSRTRFELPGSEEIDLTDPMLLDLLSDHPIPGVPHQEAQPILPFARLGRSEVQTPLAAESFTF</sequence>